<evidence type="ECO:0000313" key="2">
    <source>
        <dbReference type="Proteomes" id="UP001246576"/>
    </source>
</evidence>
<dbReference type="Proteomes" id="UP001246576">
    <property type="component" value="Unassembled WGS sequence"/>
</dbReference>
<organism evidence="1 2">
    <name type="scientific">Herbaspirillum huttiense subsp. lycopersici</name>
    <dbReference type="NCBI Taxonomy" id="3074428"/>
    <lineage>
        <taxon>Bacteria</taxon>
        <taxon>Pseudomonadati</taxon>
        <taxon>Pseudomonadota</taxon>
        <taxon>Betaproteobacteria</taxon>
        <taxon>Burkholderiales</taxon>
        <taxon>Oxalobacteraceae</taxon>
        <taxon>Herbaspirillum</taxon>
    </lineage>
</organism>
<protein>
    <submittedName>
        <fullName evidence="1">Uncharacterized protein</fullName>
    </submittedName>
</protein>
<name>A0ABU2EML1_9BURK</name>
<sequence>MKTSPQSDLRGFFSSSASTGLKVFVKKPKREGRAAVRSGLTGAMRST</sequence>
<evidence type="ECO:0000313" key="1">
    <source>
        <dbReference type="EMBL" id="MDR9849403.1"/>
    </source>
</evidence>
<comment type="caution">
    <text evidence="1">The sequence shown here is derived from an EMBL/GenBank/DDBJ whole genome shotgun (WGS) entry which is preliminary data.</text>
</comment>
<dbReference type="EMBL" id="JAVLSJ010000007">
    <property type="protein sequence ID" value="MDR9849403.1"/>
    <property type="molecule type" value="Genomic_DNA"/>
</dbReference>
<reference evidence="1" key="1">
    <citation type="submission" date="2023-09" db="EMBL/GenBank/DDBJ databases">
        <title>Description of first Herbaspirillum huttiense subsp. nephrolepsisexaltata and Herbaspirillum huttiense subsp. lycopersicon.</title>
        <authorList>
            <person name="Poudel M."/>
            <person name="Sharma A."/>
            <person name="Goss E."/>
            <person name="Tapia J.H."/>
            <person name="Harmon C.M."/>
            <person name="Jones J.B."/>
        </authorList>
    </citation>
    <scope>NUCLEOTIDE SEQUENCE</scope>
    <source>
        <strain evidence="1">SE1</strain>
    </source>
</reference>
<gene>
    <name evidence="1" type="ORF">RI048_14310</name>
</gene>
<proteinExistence type="predicted"/>
<accession>A0ABU2EML1</accession>
<dbReference type="RefSeq" id="WP_166675601.1">
    <property type="nucleotide sequence ID" value="NZ_JAVLSJ010000007.1"/>
</dbReference>
<keyword evidence="2" id="KW-1185">Reference proteome</keyword>